<dbReference type="Proteomes" id="UP000238196">
    <property type="component" value="Unassembled WGS sequence"/>
</dbReference>
<dbReference type="InterPro" id="IPR003660">
    <property type="entry name" value="HAMP_dom"/>
</dbReference>
<dbReference type="EMBL" id="PRLP01000106">
    <property type="protein sequence ID" value="PPC75272.1"/>
    <property type="molecule type" value="Genomic_DNA"/>
</dbReference>
<dbReference type="InterPro" id="IPR003661">
    <property type="entry name" value="HisK_dim/P_dom"/>
</dbReference>
<evidence type="ECO:0000313" key="19">
    <source>
        <dbReference type="Proteomes" id="UP000238196"/>
    </source>
</evidence>
<evidence type="ECO:0000256" key="1">
    <source>
        <dbReference type="ARBA" id="ARBA00000085"/>
    </source>
</evidence>
<keyword evidence="8 15" id="KW-0812">Transmembrane</keyword>
<dbReference type="GO" id="GO:0000155">
    <property type="term" value="F:phosphorelay sensor kinase activity"/>
    <property type="evidence" value="ECO:0007669"/>
    <property type="project" value="InterPro"/>
</dbReference>
<dbReference type="SUPFAM" id="SSF47384">
    <property type="entry name" value="Homodimeric domain of signal transducing histidine kinase"/>
    <property type="match status" value="1"/>
</dbReference>
<name>A0A2S5KKL7_9PROT</name>
<keyword evidence="7" id="KW-0808">Transferase</keyword>
<dbReference type="SMART" id="SM00304">
    <property type="entry name" value="HAMP"/>
    <property type="match status" value="1"/>
</dbReference>
<feature type="transmembrane region" description="Helical" evidence="15">
    <location>
        <begin position="17"/>
        <end position="35"/>
    </location>
</feature>
<dbReference type="Gene3D" id="3.30.565.10">
    <property type="entry name" value="Histidine kinase-like ATPase, C-terminal domain"/>
    <property type="match status" value="1"/>
</dbReference>
<proteinExistence type="predicted"/>
<comment type="subcellular location">
    <subcellularLocation>
        <location evidence="2">Cell inner membrane</location>
        <topology evidence="2">Multi-pass membrane protein</topology>
    </subcellularLocation>
</comment>
<dbReference type="Gene3D" id="1.10.287.130">
    <property type="match status" value="1"/>
</dbReference>
<dbReference type="PANTHER" id="PTHR44936">
    <property type="entry name" value="SENSOR PROTEIN CREC"/>
    <property type="match status" value="1"/>
</dbReference>
<keyword evidence="5" id="KW-0997">Cell inner membrane</keyword>
<feature type="transmembrane region" description="Helical" evidence="15">
    <location>
        <begin position="204"/>
        <end position="224"/>
    </location>
</feature>
<comment type="catalytic activity">
    <reaction evidence="1">
        <text>ATP + protein L-histidine = ADP + protein N-phospho-L-histidine.</text>
        <dbReference type="EC" id="2.7.13.3"/>
    </reaction>
</comment>
<evidence type="ECO:0000256" key="7">
    <source>
        <dbReference type="ARBA" id="ARBA00022679"/>
    </source>
</evidence>
<dbReference type="InterPro" id="IPR050980">
    <property type="entry name" value="2C_sensor_his_kinase"/>
</dbReference>
<evidence type="ECO:0000256" key="8">
    <source>
        <dbReference type="ARBA" id="ARBA00022692"/>
    </source>
</evidence>
<dbReference type="SMART" id="SM00388">
    <property type="entry name" value="HisKA"/>
    <property type="match status" value="1"/>
</dbReference>
<evidence type="ECO:0000256" key="15">
    <source>
        <dbReference type="SAM" id="Phobius"/>
    </source>
</evidence>
<dbReference type="PROSITE" id="PS50109">
    <property type="entry name" value="HIS_KIN"/>
    <property type="match status" value="1"/>
</dbReference>
<evidence type="ECO:0000256" key="6">
    <source>
        <dbReference type="ARBA" id="ARBA00022553"/>
    </source>
</evidence>
<dbReference type="GO" id="GO:0005886">
    <property type="term" value="C:plasma membrane"/>
    <property type="evidence" value="ECO:0007669"/>
    <property type="project" value="UniProtKB-SubCell"/>
</dbReference>
<dbReference type="Pfam" id="PF02518">
    <property type="entry name" value="HATPase_c"/>
    <property type="match status" value="1"/>
</dbReference>
<dbReference type="SMART" id="SM00387">
    <property type="entry name" value="HATPase_c"/>
    <property type="match status" value="1"/>
</dbReference>
<evidence type="ECO:0000256" key="4">
    <source>
        <dbReference type="ARBA" id="ARBA00022475"/>
    </source>
</evidence>
<evidence type="ECO:0000256" key="11">
    <source>
        <dbReference type="ARBA" id="ARBA00022840"/>
    </source>
</evidence>
<keyword evidence="4" id="KW-1003">Cell membrane</keyword>
<evidence type="ECO:0000259" key="17">
    <source>
        <dbReference type="PROSITE" id="PS50885"/>
    </source>
</evidence>
<dbReference type="Pfam" id="PF00672">
    <property type="entry name" value="HAMP"/>
    <property type="match status" value="1"/>
</dbReference>
<feature type="domain" description="Histidine kinase" evidence="16">
    <location>
        <begin position="283"/>
        <end position="481"/>
    </location>
</feature>
<feature type="domain" description="HAMP" evidence="17">
    <location>
        <begin position="223"/>
        <end position="275"/>
    </location>
</feature>
<dbReference type="PANTHER" id="PTHR44936:SF5">
    <property type="entry name" value="SENSOR HISTIDINE KINASE ENVZ"/>
    <property type="match status" value="1"/>
</dbReference>
<evidence type="ECO:0000256" key="14">
    <source>
        <dbReference type="ARBA" id="ARBA00023136"/>
    </source>
</evidence>
<gene>
    <name evidence="18" type="ORF">C4K68_21800</name>
</gene>
<dbReference type="Pfam" id="PF00512">
    <property type="entry name" value="HisKA"/>
    <property type="match status" value="1"/>
</dbReference>
<dbReference type="AlphaFoldDB" id="A0A2S5KKL7"/>
<dbReference type="GO" id="GO:0005524">
    <property type="term" value="F:ATP binding"/>
    <property type="evidence" value="ECO:0007669"/>
    <property type="project" value="UniProtKB-KW"/>
</dbReference>
<reference evidence="18 19" key="1">
    <citation type="submission" date="2018-02" db="EMBL/GenBank/DDBJ databases">
        <title>novel marine gammaproteobacteria from coastal saline agro ecosystem.</title>
        <authorList>
            <person name="Krishnan R."/>
            <person name="Ramesh Kumar N."/>
        </authorList>
    </citation>
    <scope>NUCLEOTIDE SEQUENCE [LARGE SCALE GENOMIC DNA]</scope>
    <source>
        <strain evidence="18 19">228</strain>
    </source>
</reference>
<evidence type="ECO:0000256" key="10">
    <source>
        <dbReference type="ARBA" id="ARBA00022777"/>
    </source>
</evidence>
<evidence type="ECO:0000313" key="18">
    <source>
        <dbReference type="EMBL" id="PPC75272.1"/>
    </source>
</evidence>
<evidence type="ECO:0000256" key="3">
    <source>
        <dbReference type="ARBA" id="ARBA00012438"/>
    </source>
</evidence>
<keyword evidence="12 15" id="KW-1133">Transmembrane helix</keyword>
<keyword evidence="11" id="KW-0067">ATP-binding</keyword>
<dbReference type="OrthoDB" id="5290273at2"/>
<evidence type="ECO:0000256" key="5">
    <source>
        <dbReference type="ARBA" id="ARBA00022519"/>
    </source>
</evidence>
<organism evidence="18 19">
    <name type="scientific">Proteobacteria bacterium 228</name>
    <dbReference type="NCBI Taxonomy" id="2083153"/>
    <lineage>
        <taxon>Bacteria</taxon>
        <taxon>Pseudomonadati</taxon>
        <taxon>Pseudomonadota</taxon>
    </lineage>
</organism>
<keyword evidence="6" id="KW-0597">Phosphoprotein</keyword>
<dbReference type="CDD" id="cd00075">
    <property type="entry name" value="HATPase"/>
    <property type="match status" value="1"/>
</dbReference>
<dbReference type="PRINTS" id="PR00344">
    <property type="entry name" value="BCTRLSENSOR"/>
</dbReference>
<accession>A0A2S5KKL7</accession>
<protein>
    <recommendedName>
        <fullName evidence="3">histidine kinase</fullName>
        <ecNumber evidence="3">2.7.13.3</ecNumber>
    </recommendedName>
</protein>
<dbReference type="InterPro" id="IPR005467">
    <property type="entry name" value="His_kinase_dom"/>
</dbReference>
<dbReference type="CDD" id="cd00082">
    <property type="entry name" value="HisKA"/>
    <property type="match status" value="1"/>
</dbReference>
<dbReference type="InterPro" id="IPR036890">
    <property type="entry name" value="HATPase_C_sf"/>
</dbReference>
<keyword evidence="13" id="KW-0902">Two-component regulatory system</keyword>
<evidence type="ECO:0000256" key="9">
    <source>
        <dbReference type="ARBA" id="ARBA00022741"/>
    </source>
</evidence>
<keyword evidence="14 15" id="KW-0472">Membrane</keyword>
<evidence type="ECO:0000256" key="13">
    <source>
        <dbReference type="ARBA" id="ARBA00023012"/>
    </source>
</evidence>
<dbReference type="SUPFAM" id="SSF55874">
    <property type="entry name" value="ATPase domain of HSP90 chaperone/DNA topoisomerase II/histidine kinase"/>
    <property type="match status" value="1"/>
</dbReference>
<evidence type="ECO:0000256" key="2">
    <source>
        <dbReference type="ARBA" id="ARBA00004429"/>
    </source>
</evidence>
<dbReference type="InterPro" id="IPR004358">
    <property type="entry name" value="Sig_transdc_His_kin-like_C"/>
</dbReference>
<dbReference type="PROSITE" id="PS50885">
    <property type="entry name" value="HAMP"/>
    <property type="match status" value="1"/>
</dbReference>
<dbReference type="EC" id="2.7.13.3" evidence="3"/>
<evidence type="ECO:0000256" key="12">
    <source>
        <dbReference type="ARBA" id="ARBA00022989"/>
    </source>
</evidence>
<keyword evidence="10 18" id="KW-0418">Kinase</keyword>
<dbReference type="InterPro" id="IPR003594">
    <property type="entry name" value="HATPase_dom"/>
</dbReference>
<dbReference type="InterPro" id="IPR036097">
    <property type="entry name" value="HisK_dim/P_sf"/>
</dbReference>
<comment type="caution">
    <text evidence="18">The sequence shown here is derived from an EMBL/GenBank/DDBJ whole genome shotgun (WGS) entry which is preliminary data.</text>
</comment>
<dbReference type="CDD" id="cd06225">
    <property type="entry name" value="HAMP"/>
    <property type="match status" value="1"/>
</dbReference>
<evidence type="ECO:0000259" key="16">
    <source>
        <dbReference type="PROSITE" id="PS50109"/>
    </source>
</evidence>
<keyword evidence="9" id="KW-0547">Nucleotide-binding</keyword>
<sequence>MSANWRYRLPRSLRGRFVLLMLGGVLLAQLISYGVWTSQVRASHLELVDRVSRNLTYSIASTARFFISLPIEYRHLVLDQLRKMGGTRFFVSINDHRIPVQDIDDTQEKHLVVDNVAGIMQQEMNVERVWVQFSEPTTLRVLNSETLALDLPPRWAQSLFLDPLSPPVMVVQMQLEKDTWLYIATLLPVPGFLQKGSWLDADKLVFLALMLIVVIAMSLVGIRWMTRPLAEIARAAEDFGRDIDHPPLLEQGPSEVIATARAFNHMQERIRRYLAERERLFSAISHDLKTPITRLRLRAELLDDDLQRERFSKDLEELDLMVKGALQYVKDTDIHENTETVHVPDLLDSLLTDLQQQGREVRLLGDFEPLQAKPLALKRCLTNLIDNALFYGGSADISMCSTDLQWLVQVRDRGPGIPEEQIDLVFEPYVRLEPSRNRHTGGSGLGLGIARSLARAHGGDLMLRNHREGGLEVTLILPRILPVDITGA</sequence>